<evidence type="ECO:0000313" key="12">
    <source>
        <dbReference type="EMBL" id="CAK7338471.1"/>
    </source>
</evidence>
<dbReference type="GO" id="GO:0020037">
    <property type="term" value="F:heme binding"/>
    <property type="evidence" value="ECO:0007669"/>
    <property type="project" value="InterPro"/>
</dbReference>
<dbReference type="Pfam" id="PF00067">
    <property type="entry name" value="p450"/>
    <property type="match status" value="1"/>
</dbReference>
<feature type="chain" id="PRO_5043920411" description="Cytochrome P450" evidence="11">
    <location>
        <begin position="22"/>
        <end position="484"/>
    </location>
</feature>
<dbReference type="PRINTS" id="PR00385">
    <property type="entry name" value="P450"/>
</dbReference>
<sequence length="484" mass="55402">MNTLFIISMFLVPIFLLLTKGRRSSKRVPPGSLGIPIIGHSLHLLRAMRANTAEKWLQQRIQKYGPISKLSLFGKPTVFIYGKDANKFVFTSDTSTLSNSQTQSVRALLGDRCLLELSGQDHKGVRDAIGLFLNPESLKRYVGKMDEEVRIHIEMHWQGKQEVKALPLMKTLTFNIICTLLFGIERGARREKLVDWFQEMIEGMWSTPINFPFTRYNRSLQASAGIRKMVNDFIDEKRLKLAQKDATNPQQDLITCMLSARDENNREVITEKEIVDNVILVMTAGHDTSSILITFLIQLLANEPSVYAAILKVLSFCFAEQEEIANSKPKGELLTWEELAKMKYTWRVAQETLRMFPPIFGGFRKAVKDIEYDGYLIPEGWQIFWVTNMTHTDNTIFPEPSKFDPSRFENQVSIPPYCFIPFGGGPRMCPGYEFARIETLVTIHHLVTQFTWELLADNFFKRDPMPVPTKGLPIQIVQKPNVTS</sequence>
<feature type="signal peptide" evidence="11">
    <location>
        <begin position="1"/>
        <end position="21"/>
    </location>
</feature>
<keyword evidence="6" id="KW-0472">Membrane</keyword>
<evidence type="ECO:0000256" key="7">
    <source>
        <dbReference type="ARBA" id="ARBA00023002"/>
    </source>
</evidence>
<name>A0AAV1RQ14_9ROSI</name>
<evidence type="ECO:0000256" key="9">
    <source>
        <dbReference type="PIRSR" id="PIRSR602401-1"/>
    </source>
</evidence>
<dbReference type="GO" id="GO:0016705">
    <property type="term" value="F:oxidoreductase activity, acting on paired donors, with incorporation or reduction of molecular oxygen"/>
    <property type="evidence" value="ECO:0007669"/>
    <property type="project" value="InterPro"/>
</dbReference>
<evidence type="ECO:0000256" key="6">
    <source>
        <dbReference type="ARBA" id="ARBA00022989"/>
    </source>
</evidence>
<dbReference type="GO" id="GO:0016125">
    <property type="term" value="P:sterol metabolic process"/>
    <property type="evidence" value="ECO:0007669"/>
    <property type="project" value="TreeGrafter"/>
</dbReference>
<keyword evidence="7 10" id="KW-0560">Oxidoreductase</keyword>
<evidence type="ECO:0000256" key="10">
    <source>
        <dbReference type="RuleBase" id="RU000461"/>
    </source>
</evidence>
<dbReference type="GO" id="GO:0005506">
    <property type="term" value="F:iron ion binding"/>
    <property type="evidence" value="ECO:0007669"/>
    <property type="project" value="InterPro"/>
</dbReference>
<comment type="cofactor">
    <cofactor evidence="1 9">
        <name>heme</name>
        <dbReference type="ChEBI" id="CHEBI:30413"/>
    </cofactor>
</comment>
<dbReference type="EMBL" id="CAWUPB010001116">
    <property type="protein sequence ID" value="CAK7338471.1"/>
    <property type="molecule type" value="Genomic_DNA"/>
</dbReference>
<dbReference type="FunFam" id="1.10.630.10:FF:000022">
    <property type="entry name" value="Taxadiene 5-alpha hydroxylase"/>
    <property type="match status" value="1"/>
</dbReference>
<comment type="subcellular location">
    <subcellularLocation>
        <location evidence="2">Membrane</location>
        <topology evidence="2">Single-pass membrane protein</topology>
    </subcellularLocation>
</comment>
<dbReference type="PRINTS" id="PR00463">
    <property type="entry name" value="EP450I"/>
</dbReference>
<dbReference type="GO" id="GO:0004497">
    <property type="term" value="F:monooxygenase activity"/>
    <property type="evidence" value="ECO:0007669"/>
    <property type="project" value="UniProtKB-KW"/>
</dbReference>
<dbReference type="PANTHER" id="PTHR24286">
    <property type="entry name" value="CYTOCHROME P450 26"/>
    <property type="match status" value="1"/>
</dbReference>
<keyword evidence="11" id="KW-0732">Signal</keyword>
<evidence type="ECO:0000256" key="4">
    <source>
        <dbReference type="ARBA" id="ARBA00022692"/>
    </source>
</evidence>
<evidence type="ECO:0000256" key="3">
    <source>
        <dbReference type="ARBA" id="ARBA00010617"/>
    </source>
</evidence>
<keyword evidence="10" id="KW-0503">Monooxygenase</keyword>
<dbReference type="SUPFAM" id="SSF48264">
    <property type="entry name" value="Cytochrome P450"/>
    <property type="match status" value="1"/>
</dbReference>
<dbReference type="AlphaFoldDB" id="A0AAV1RQ14"/>
<keyword evidence="13" id="KW-1185">Reference proteome</keyword>
<evidence type="ECO:0000256" key="1">
    <source>
        <dbReference type="ARBA" id="ARBA00001971"/>
    </source>
</evidence>
<dbReference type="InterPro" id="IPR036396">
    <property type="entry name" value="Cyt_P450_sf"/>
</dbReference>
<dbReference type="Gene3D" id="1.10.630.10">
    <property type="entry name" value="Cytochrome P450"/>
    <property type="match status" value="1"/>
</dbReference>
<dbReference type="Proteomes" id="UP001314170">
    <property type="component" value="Unassembled WGS sequence"/>
</dbReference>
<proteinExistence type="inferred from homology"/>
<evidence type="ECO:0000313" key="13">
    <source>
        <dbReference type="Proteomes" id="UP001314170"/>
    </source>
</evidence>
<accession>A0AAV1RQ14</accession>
<reference evidence="12 13" key="1">
    <citation type="submission" date="2024-01" db="EMBL/GenBank/DDBJ databases">
        <authorList>
            <person name="Waweru B."/>
        </authorList>
    </citation>
    <scope>NUCLEOTIDE SEQUENCE [LARGE SCALE GENOMIC DNA]</scope>
</reference>
<evidence type="ECO:0000256" key="5">
    <source>
        <dbReference type="ARBA" id="ARBA00022723"/>
    </source>
</evidence>
<keyword evidence="4" id="KW-0812">Transmembrane</keyword>
<protein>
    <recommendedName>
        <fullName evidence="14">Cytochrome P450</fullName>
    </recommendedName>
</protein>
<evidence type="ECO:0000256" key="11">
    <source>
        <dbReference type="SAM" id="SignalP"/>
    </source>
</evidence>
<feature type="binding site" description="axial binding residue" evidence="9">
    <location>
        <position position="429"/>
    </location>
    <ligand>
        <name>heme</name>
        <dbReference type="ChEBI" id="CHEBI:30413"/>
    </ligand>
    <ligandPart>
        <name>Fe</name>
        <dbReference type="ChEBI" id="CHEBI:18248"/>
    </ligandPart>
</feature>
<evidence type="ECO:0008006" key="14">
    <source>
        <dbReference type="Google" id="ProtNLM"/>
    </source>
</evidence>
<dbReference type="PROSITE" id="PS00086">
    <property type="entry name" value="CYTOCHROME_P450"/>
    <property type="match status" value="1"/>
</dbReference>
<dbReference type="GO" id="GO:0016020">
    <property type="term" value="C:membrane"/>
    <property type="evidence" value="ECO:0007669"/>
    <property type="project" value="UniProtKB-SubCell"/>
</dbReference>
<gene>
    <name evidence="12" type="ORF">DCAF_LOCUS13519</name>
</gene>
<keyword evidence="8 9" id="KW-0408">Iron</keyword>
<keyword evidence="9 10" id="KW-0349">Heme</keyword>
<dbReference type="CDD" id="cd11043">
    <property type="entry name" value="CYP90-like"/>
    <property type="match status" value="1"/>
</dbReference>
<evidence type="ECO:0000256" key="8">
    <source>
        <dbReference type="ARBA" id="ARBA00023004"/>
    </source>
</evidence>
<dbReference type="InterPro" id="IPR017972">
    <property type="entry name" value="Cyt_P450_CS"/>
</dbReference>
<comment type="caution">
    <text evidence="12">The sequence shown here is derived from an EMBL/GenBank/DDBJ whole genome shotgun (WGS) entry which is preliminary data.</text>
</comment>
<evidence type="ECO:0000256" key="2">
    <source>
        <dbReference type="ARBA" id="ARBA00004167"/>
    </source>
</evidence>
<comment type="similarity">
    <text evidence="3 10">Belongs to the cytochrome P450 family.</text>
</comment>
<dbReference type="InterPro" id="IPR002401">
    <property type="entry name" value="Cyt_P450_E_grp-I"/>
</dbReference>
<organism evidence="12 13">
    <name type="scientific">Dovyalis caffra</name>
    <dbReference type="NCBI Taxonomy" id="77055"/>
    <lineage>
        <taxon>Eukaryota</taxon>
        <taxon>Viridiplantae</taxon>
        <taxon>Streptophyta</taxon>
        <taxon>Embryophyta</taxon>
        <taxon>Tracheophyta</taxon>
        <taxon>Spermatophyta</taxon>
        <taxon>Magnoliopsida</taxon>
        <taxon>eudicotyledons</taxon>
        <taxon>Gunneridae</taxon>
        <taxon>Pentapetalae</taxon>
        <taxon>rosids</taxon>
        <taxon>fabids</taxon>
        <taxon>Malpighiales</taxon>
        <taxon>Salicaceae</taxon>
        <taxon>Flacourtieae</taxon>
        <taxon>Dovyalis</taxon>
    </lineage>
</organism>
<keyword evidence="5 9" id="KW-0479">Metal-binding</keyword>
<keyword evidence="6" id="KW-1133">Transmembrane helix</keyword>
<dbReference type="InterPro" id="IPR001128">
    <property type="entry name" value="Cyt_P450"/>
</dbReference>
<dbReference type="PANTHER" id="PTHR24286:SF190">
    <property type="entry name" value="CYTOCHROME P450"/>
    <property type="match status" value="1"/>
</dbReference>